<proteinExistence type="inferred from homology"/>
<feature type="domain" description="14-3-3" evidence="3">
    <location>
        <begin position="5"/>
        <end position="242"/>
    </location>
</feature>
<evidence type="ECO:0000256" key="2">
    <source>
        <dbReference type="PIRSR" id="PIRSR000868-1"/>
    </source>
</evidence>
<dbReference type="AlphaFoldDB" id="A0A0G4GAF0"/>
<dbReference type="PANTHER" id="PTHR18860">
    <property type="entry name" value="14-3-3 PROTEIN"/>
    <property type="match status" value="1"/>
</dbReference>
<dbReference type="CDD" id="cd08774">
    <property type="entry name" value="14-3-3"/>
    <property type="match status" value="1"/>
</dbReference>
<accession>A0A0G4GAF0</accession>
<reference evidence="4" key="1">
    <citation type="submission" date="2014-11" db="EMBL/GenBank/DDBJ databases">
        <authorList>
            <person name="Otto D Thomas"/>
            <person name="Naeem Raeece"/>
        </authorList>
    </citation>
    <scope>NUCLEOTIDE SEQUENCE</scope>
</reference>
<evidence type="ECO:0000256" key="1">
    <source>
        <dbReference type="ARBA" id="ARBA00006141"/>
    </source>
</evidence>
<sequence length="275" mass="31050">MFAVREVSLLLAKVAEETNRYDDMVEFVRRIVQLRLQLQPEERSVFTAAFRGALEERRCALVTLREFEEQDEHPFELKEAITEYKEKIASEAETLCKTALRHIKEDLLPVAPQGEHLGNLGKMRGDFYRYLAEFRMMKGSNSATEDGEKSLQAYKDATKECSHLLASHPLRLSIALNSSVLLKDILGRDDEARQHAAVCFDAARRDLASLDKAEFGLANLFLRALRENLAVWTECDEDKSKEPLPSPLLPNVEAYMSPAAVPVDAEVRIVTQGGK</sequence>
<dbReference type="PhylomeDB" id="A0A0G4GAF0"/>
<feature type="site" description="Interaction with phosphoserine on interacting protein" evidence="2">
    <location>
        <position position="129"/>
    </location>
</feature>
<name>A0A0G4GAF0_9ALVE</name>
<protein>
    <recommendedName>
        <fullName evidence="3">14-3-3 domain-containing protein</fullName>
    </recommendedName>
</protein>
<dbReference type="SUPFAM" id="SSF48445">
    <property type="entry name" value="14-3-3 protein"/>
    <property type="match status" value="1"/>
</dbReference>
<dbReference type="PRINTS" id="PR00305">
    <property type="entry name" value="1433ZETA"/>
</dbReference>
<dbReference type="PIRSF" id="PIRSF000868">
    <property type="entry name" value="14-3-3"/>
    <property type="match status" value="1"/>
</dbReference>
<organism evidence="4">
    <name type="scientific">Chromera velia CCMP2878</name>
    <dbReference type="NCBI Taxonomy" id="1169474"/>
    <lineage>
        <taxon>Eukaryota</taxon>
        <taxon>Sar</taxon>
        <taxon>Alveolata</taxon>
        <taxon>Colpodellida</taxon>
        <taxon>Chromeraceae</taxon>
        <taxon>Chromera</taxon>
    </lineage>
</organism>
<evidence type="ECO:0000259" key="3">
    <source>
        <dbReference type="SMART" id="SM00101"/>
    </source>
</evidence>
<feature type="site" description="Interaction with phosphoserine on interacting protein" evidence="2">
    <location>
        <position position="58"/>
    </location>
</feature>
<dbReference type="InterPro" id="IPR023410">
    <property type="entry name" value="14-3-3_domain"/>
</dbReference>
<comment type="similarity">
    <text evidence="1">Belongs to the 14-3-3 family.</text>
</comment>
<dbReference type="InterPro" id="IPR036815">
    <property type="entry name" value="14-3-3_dom_sf"/>
</dbReference>
<dbReference type="InterPro" id="IPR000308">
    <property type="entry name" value="14-3-3"/>
</dbReference>
<dbReference type="SMART" id="SM00101">
    <property type="entry name" value="14_3_3"/>
    <property type="match status" value="1"/>
</dbReference>
<dbReference type="Pfam" id="PF00244">
    <property type="entry name" value="14-3-3"/>
    <property type="match status" value="1"/>
</dbReference>
<gene>
    <name evidence="4" type="ORF">Cvel_20984</name>
</gene>
<dbReference type="Gene3D" id="1.20.190.20">
    <property type="entry name" value="14-3-3 domain"/>
    <property type="match status" value="1"/>
</dbReference>
<dbReference type="EMBL" id="CDMZ01001028">
    <property type="protein sequence ID" value="CEM25937.1"/>
    <property type="molecule type" value="Genomic_DNA"/>
</dbReference>
<evidence type="ECO:0000313" key="4">
    <source>
        <dbReference type="EMBL" id="CEM25937.1"/>
    </source>
</evidence>
<dbReference type="VEuPathDB" id="CryptoDB:Cvel_20984"/>